<reference evidence="8" key="1">
    <citation type="journal article" date="2019" name="Int. J. Syst. Evol. Microbiol.">
        <title>The Global Catalogue of Microorganisms (GCM) 10K type strain sequencing project: providing services to taxonomists for standard genome sequencing and annotation.</title>
        <authorList>
            <consortium name="The Broad Institute Genomics Platform"/>
            <consortium name="The Broad Institute Genome Sequencing Center for Infectious Disease"/>
            <person name="Wu L."/>
            <person name="Ma J."/>
        </authorList>
    </citation>
    <scope>NUCLEOTIDE SEQUENCE [LARGE SCALE GENOMIC DNA]</scope>
    <source>
        <strain evidence="8">JCM 16578</strain>
    </source>
</reference>
<dbReference type="InterPro" id="IPR007867">
    <property type="entry name" value="GMC_OxRtase_C"/>
</dbReference>
<keyword evidence="4 5" id="KW-0274">FAD</keyword>
<evidence type="ECO:0000259" key="6">
    <source>
        <dbReference type="PROSITE" id="PS00623"/>
    </source>
</evidence>
<dbReference type="Gene3D" id="3.50.50.60">
    <property type="entry name" value="FAD/NAD(P)-binding domain"/>
    <property type="match status" value="1"/>
</dbReference>
<dbReference type="Pfam" id="PF05199">
    <property type="entry name" value="GMC_oxred_C"/>
    <property type="match status" value="1"/>
</dbReference>
<dbReference type="PROSITE" id="PS00623">
    <property type="entry name" value="GMC_OXRED_1"/>
    <property type="match status" value="1"/>
</dbReference>
<proteinExistence type="inferred from homology"/>
<protein>
    <submittedName>
        <fullName evidence="7">FAD-dependent oxidoreductase</fullName>
    </submittedName>
</protein>
<dbReference type="PANTHER" id="PTHR11552:SF147">
    <property type="entry name" value="CHOLINE DEHYDROGENASE, MITOCHONDRIAL"/>
    <property type="match status" value="1"/>
</dbReference>
<evidence type="ECO:0000313" key="8">
    <source>
        <dbReference type="Proteomes" id="UP001501563"/>
    </source>
</evidence>
<evidence type="ECO:0000256" key="1">
    <source>
        <dbReference type="ARBA" id="ARBA00001974"/>
    </source>
</evidence>
<comment type="caution">
    <text evidence="7">The sequence shown here is derived from an EMBL/GenBank/DDBJ whole genome shotgun (WGS) entry which is preliminary data.</text>
</comment>
<dbReference type="Proteomes" id="UP001501563">
    <property type="component" value="Unassembled WGS sequence"/>
</dbReference>
<evidence type="ECO:0000256" key="3">
    <source>
        <dbReference type="ARBA" id="ARBA00022630"/>
    </source>
</evidence>
<dbReference type="Pfam" id="PF00732">
    <property type="entry name" value="GMC_oxred_N"/>
    <property type="match status" value="1"/>
</dbReference>
<dbReference type="InterPro" id="IPR036188">
    <property type="entry name" value="FAD/NAD-bd_sf"/>
</dbReference>
<dbReference type="SUPFAM" id="SSF51905">
    <property type="entry name" value="FAD/NAD(P)-binding domain"/>
    <property type="match status" value="1"/>
</dbReference>
<feature type="domain" description="Glucose-methanol-choline oxidoreductase N-terminal" evidence="6">
    <location>
        <begin position="87"/>
        <end position="110"/>
    </location>
</feature>
<dbReference type="InterPro" id="IPR012132">
    <property type="entry name" value="GMC_OxRdtase"/>
</dbReference>
<keyword evidence="3 5" id="KW-0285">Flavoprotein</keyword>
<evidence type="ECO:0000256" key="5">
    <source>
        <dbReference type="RuleBase" id="RU003968"/>
    </source>
</evidence>
<keyword evidence="8" id="KW-1185">Reference proteome</keyword>
<dbReference type="PANTHER" id="PTHR11552">
    <property type="entry name" value="GLUCOSE-METHANOL-CHOLINE GMC OXIDOREDUCTASE"/>
    <property type="match status" value="1"/>
</dbReference>
<name>A0ABP7KS04_9ACTN</name>
<dbReference type="InterPro" id="IPR000172">
    <property type="entry name" value="GMC_OxRdtase_N"/>
</dbReference>
<sequence>MTLVMPAPSDSYDYVVVGGGTAGSVIAARLSEDGAARVLLLEAGVDRPPPDAALPPAWPTLVHTGATWGDSTVRQEATGTTALLARARVLGGGSAINAMSFLRGHRSCYDAWESDGAPGWGFDDLLPYFKRSETTVGRDPGLRGVDGPLTVAPAQPPHPVIAALLGASTQTGYRRASDISGGTEEGFGCTDLNIVDGRRQSAADAYLTPSRHRANLTVLTEALVHRLDVRDGRCTGVEYSTPGGTDRVACRGEVVLTAGTFGSAQLLMLSGIGPPRHLREMGIAVAADLPGVGANLQDHPICNVVYSAARPVPAGSNNHGEAAGLVRSQPGLDGPDLQMVFVDSLGHIPGVDAPEPGEGYTIGVAVMRPYSRGTVRLSSGQPGALPRLDPNYLGDDRDLAAMVQGLRLAREIGQAGALDDWRAYEMKPGTRTDDDAALQAYVRRSLASYFHPVGTCRIGEDALAVVDRHLRVHGIGGLRVADGSVMPSIPSANTNATVCAIAERAADMLRGRSS</sequence>
<evidence type="ECO:0000256" key="4">
    <source>
        <dbReference type="ARBA" id="ARBA00022827"/>
    </source>
</evidence>
<dbReference type="EMBL" id="BAAAZA010000019">
    <property type="protein sequence ID" value="GAA3883694.1"/>
    <property type="molecule type" value="Genomic_DNA"/>
</dbReference>
<comment type="cofactor">
    <cofactor evidence="1">
        <name>FAD</name>
        <dbReference type="ChEBI" id="CHEBI:57692"/>
    </cofactor>
</comment>
<dbReference type="Gene3D" id="3.30.560.10">
    <property type="entry name" value="Glucose Oxidase, domain 3"/>
    <property type="match status" value="1"/>
</dbReference>
<organism evidence="7 8">
    <name type="scientific">Streptomyces lannensis</name>
    <dbReference type="NCBI Taxonomy" id="766498"/>
    <lineage>
        <taxon>Bacteria</taxon>
        <taxon>Bacillati</taxon>
        <taxon>Actinomycetota</taxon>
        <taxon>Actinomycetes</taxon>
        <taxon>Kitasatosporales</taxon>
        <taxon>Streptomycetaceae</taxon>
        <taxon>Streptomyces</taxon>
    </lineage>
</organism>
<dbReference type="PIRSF" id="PIRSF000137">
    <property type="entry name" value="Alcohol_oxidase"/>
    <property type="match status" value="1"/>
</dbReference>
<accession>A0ABP7KS04</accession>
<dbReference type="SUPFAM" id="SSF54373">
    <property type="entry name" value="FAD-linked reductases, C-terminal domain"/>
    <property type="match status" value="1"/>
</dbReference>
<comment type="similarity">
    <text evidence="2 5">Belongs to the GMC oxidoreductase family.</text>
</comment>
<gene>
    <name evidence="7" type="ORF">GCM10022207_58430</name>
</gene>
<evidence type="ECO:0000313" key="7">
    <source>
        <dbReference type="EMBL" id="GAA3883694.1"/>
    </source>
</evidence>
<evidence type="ECO:0000256" key="2">
    <source>
        <dbReference type="ARBA" id="ARBA00010790"/>
    </source>
</evidence>